<protein>
    <submittedName>
        <fullName evidence="8">MATE family efflux transporter</fullName>
    </submittedName>
</protein>
<proteinExistence type="predicted"/>
<keyword evidence="9" id="KW-1185">Reference proteome</keyword>
<feature type="transmembrane region" description="Helical" evidence="7">
    <location>
        <begin position="163"/>
        <end position="186"/>
    </location>
</feature>
<evidence type="ECO:0000313" key="9">
    <source>
        <dbReference type="Proteomes" id="UP000628463"/>
    </source>
</evidence>
<feature type="transmembrane region" description="Helical" evidence="7">
    <location>
        <begin position="357"/>
        <end position="374"/>
    </location>
</feature>
<name>A0ABR7G2A6_9FIRM</name>
<gene>
    <name evidence="8" type="ORF">H8S01_11450</name>
</gene>
<keyword evidence="3" id="KW-1003">Cell membrane</keyword>
<keyword evidence="4 7" id="KW-0812">Transmembrane</keyword>
<comment type="caution">
    <text evidence="8">The sequence shown here is derived from an EMBL/GenBank/DDBJ whole genome shotgun (WGS) entry which is preliminary data.</text>
</comment>
<feature type="transmembrane region" description="Helical" evidence="7">
    <location>
        <begin position="192"/>
        <end position="212"/>
    </location>
</feature>
<keyword evidence="2" id="KW-0813">Transport</keyword>
<dbReference type="PANTHER" id="PTHR43549">
    <property type="entry name" value="MULTIDRUG RESISTANCE PROTEIN YPNP-RELATED"/>
    <property type="match status" value="1"/>
</dbReference>
<dbReference type="RefSeq" id="WP_186837243.1">
    <property type="nucleotide sequence ID" value="NZ_JACOPD010000008.1"/>
</dbReference>
<evidence type="ECO:0000256" key="7">
    <source>
        <dbReference type="SAM" id="Phobius"/>
    </source>
</evidence>
<organism evidence="8 9">
    <name type="scientific">Lachnospira hominis</name>
    <name type="common">ex Liu et al. 2021</name>
    <dbReference type="NCBI Taxonomy" id="2763051"/>
    <lineage>
        <taxon>Bacteria</taxon>
        <taxon>Bacillati</taxon>
        <taxon>Bacillota</taxon>
        <taxon>Clostridia</taxon>
        <taxon>Lachnospirales</taxon>
        <taxon>Lachnospiraceae</taxon>
        <taxon>Lachnospira</taxon>
    </lineage>
</organism>
<evidence type="ECO:0000256" key="1">
    <source>
        <dbReference type="ARBA" id="ARBA00004651"/>
    </source>
</evidence>
<keyword evidence="5 7" id="KW-1133">Transmembrane helix</keyword>
<evidence type="ECO:0000313" key="8">
    <source>
        <dbReference type="EMBL" id="MBC5681566.1"/>
    </source>
</evidence>
<dbReference type="EMBL" id="JACOPD010000008">
    <property type="protein sequence ID" value="MBC5681566.1"/>
    <property type="molecule type" value="Genomic_DNA"/>
</dbReference>
<feature type="transmembrane region" description="Helical" evidence="7">
    <location>
        <begin position="51"/>
        <end position="74"/>
    </location>
</feature>
<evidence type="ECO:0000256" key="6">
    <source>
        <dbReference type="ARBA" id="ARBA00023136"/>
    </source>
</evidence>
<reference evidence="8 9" key="1">
    <citation type="submission" date="2020-08" db="EMBL/GenBank/DDBJ databases">
        <title>Genome public.</title>
        <authorList>
            <person name="Liu C."/>
            <person name="Sun Q."/>
        </authorList>
    </citation>
    <scope>NUCLEOTIDE SEQUENCE [LARGE SCALE GENOMIC DNA]</scope>
    <source>
        <strain evidence="8 9">NSJ-43</strain>
    </source>
</reference>
<feature type="transmembrane region" description="Helical" evidence="7">
    <location>
        <begin position="386"/>
        <end position="410"/>
    </location>
</feature>
<dbReference type="InterPro" id="IPR048279">
    <property type="entry name" value="MdtK-like"/>
</dbReference>
<feature type="transmembrane region" description="Helical" evidence="7">
    <location>
        <begin position="12"/>
        <end position="31"/>
    </location>
</feature>
<dbReference type="CDD" id="cd13138">
    <property type="entry name" value="MATE_yoeA_like"/>
    <property type="match status" value="1"/>
</dbReference>
<dbReference type="PANTHER" id="PTHR43549:SF3">
    <property type="entry name" value="MULTIDRUG RESISTANCE PROTEIN YPNP-RELATED"/>
    <property type="match status" value="1"/>
</dbReference>
<evidence type="ECO:0000256" key="3">
    <source>
        <dbReference type="ARBA" id="ARBA00022475"/>
    </source>
</evidence>
<accession>A0ABR7G2A6</accession>
<keyword evidence="6 7" id="KW-0472">Membrane</keyword>
<evidence type="ECO:0000256" key="4">
    <source>
        <dbReference type="ARBA" id="ARBA00022692"/>
    </source>
</evidence>
<feature type="transmembrane region" description="Helical" evidence="7">
    <location>
        <begin position="416"/>
        <end position="436"/>
    </location>
</feature>
<evidence type="ECO:0000256" key="2">
    <source>
        <dbReference type="ARBA" id="ARBA00022448"/>
    </source>
</evidence>
<dbReference type="InterPro" id="IPR002528">
    <property type="entry name" value="MATE_fam"/>
</dbReference>
<dbReference type="NCBIfam" id="TIGR00797">
    <property type="entry name" value="matE"/>
    <property type="match status" value="1"/>
</dbReference>
<sequence length="447" mass="48459">MVKDMTKGSPMKLILGFAIPMLMGMLFQQFYNLVDTMIVGKTLGVDALAGVGATACINFMIIGFCMGVCNGFAIPVAQQFGAGKYSELRKYVYNGYICSIIFSVVLTVASVVGCRGILTLLRTPSNIYEHAYAYIVVIFAGIPTVFLYNMVSGVIRSLGDSKTPVYFLVVSAVINIILDFVFILVFKMGVAGAAWATDISQLISGVACYVYMNKKYDILKFQKQEKKFKKVYVKNLCINGIPMGLQYSITAIGSVILQAAVNTLGSVYVAAMTAGSKIFTFTCCPFDALGSTMATYGGQNVGAGKTERLGKGIKAAGIIGIIYSIVAFVLLYFFASYIALLFVAASETEIIRLTHQFIVYSALFYIPLTFVNVIRFCIQGMGFSTFAILAGVFEMAARTFAAVMLVPVMGYSGACLANPLAWIAADIFLFPAFMYCKKRLERAGKTA</sequence>
<dbReference type="InterPro" id="IPR052031">
    <property type="entry name" value="Membrane_Transporter-Flippase"/>
</dbReference>
<feature type="transmembrane region" description="Helical" evidence="7">
    <location>
        <begin position="95"/>
        <end position="118"/>
    </location>
</feature>
<dbReference type="Pfam" id="PF01554">
    <property type="entry name" value="MatE"/>
    <property type="match status" value="2"/>
</dbReference>
<comment type="subcellular location">
    <subcellularLocation>
        <location evidence="1">Cell membrane</location>
        <topology evidence="1">Multi-pass membrane protein</topology>
    </subcellularLocation>
</comment>
<dbReference type="Proteomes" id="UP000628463">
    <property type="component" value="Unassembled WGS sequence"/>
</dbReference>
<feature type="transmembrane region" description="Helical" evidence="7">
    <location>
        <begin position="315"/>
        <end position="345"/>
    </location>
</feature>
<dbReference type="PIRSF" id="PIRSF006603">
    <property type="entry name" value="DinF"/>
    <property type="match status" value="1"/>
</dbReference>
<feature type="transmembrane region" description="Helical" evidence="7">
    <location>
        <begin position="130"/>
        <end position="151"/>
    </location>
</feature>
<evidence type="ECO:0000256" key="5">
    <source>
        <dbReference type="ARBA" id="ARBA00022989"/>
    </source>
</evidence>